<dbReference type="InterPro" id="IPR053010">
    <property type="entry name" value="SET_SmydA-8"/>
</dbReference>
<dbReference type="Proteomes" id="UP000789524">
    <property type="component" value="Unassembled WGS sequence"/>
</dbReference>
<dbReference type="GO" id="GO:0008276">
    <property type="term" value="F:protein methyltransferase activity"/>
    <property type="evidence" value="ECO:0007669"/>
    <property type="project" value="UniProtKB-ARBA"/>
</dbReference>
<dbReference type="PANTHER" id="PTHR46455:SF2">
    <property type="entry name" value="AT24727P"/>
    <property type="match status" value="1"/>
</dbReference>
<dbReference type="Gene3D" id="1.10.220.160">
    <property type="match status" value="1"/>
</dbReference>
<dbReference type="InterPro" id="IPR001214">
    <property type="entry name" value="SET_dom"/>
</dbReference>
<accession>A0A8J2W239</accession>
<gene>
    <name evidence="2" type="ORF">DCHRY22_LOCUS5503</name>
</gene>
<proteinExistence type="predicted"/>
<protein>
    <submittedName>
        <fullName evidence="2">(African queen) hypothetical protein</fullName>
    </submittedName>
</protein>
<dbReference type="GO" id="GO:0008757">
    <property type="term" value="F:S-adenosylmethionine-dependent methyltransferase activity"/>
    <property type="evidence" value="ECO:0007669"/>
    <property type="project" value="UniProtKB-ARBA"/>
</dbReference>
<comment type="caution">
    <text evidence="2">The sequence shown here is derived from an EMBL/GenBank/DDBJ whole genome shotgun (WGS) entry which is preliminary data.</text>
</comment>
<dbReference type="Gene3D" id="6.10.140.2220">
    <property type="match status" value="1"/>
</dbReference>
<evidence type="ECO:0000313" key="2">
    <source>
        <dbReference type="EMBL" id="CAG9564519.1"/>
    </source>
</evidence>
<evidence type="ECO:0000313" key="3">
    <source>
        <dbReference type="Proteomes" id="UP000789524"/>
    </source>
</evidence>
<sequence>MGNNEYEVRNLKTPPPHSLNLNLTSFRPSVIQRCTVVDSNVYCYQIRKSEELGRYLVAARDLAPDDVVLTELPLVYGPKSMPDPEALMPCVGCYKPIFTDVGERCSRCGWPVCSGNCPGLQDPLHHGVECEILSARPECVLDNMADYYRHDALLPLRCALLQYTDDDKWKKLLELQSHMESRLPGTDAYDEADEFTVKYLMNVFINKIDKNVKNKYLNLISEELLHRICGIIDTNALEIRLPNGSELNALYATTCMMEHSCVPNTKHLFNTSGKDVKDKYKITVKVVVPINKGDHVATMYSHALWGTQARRQHLKDTKYFSCKCIRCSDPTELGTYLSAMKCFGDDKGPCDGIHLPEDPLDEETDWACNKCTVKVNNSQINILISEMGEEVENVQMMGGSVNMLENILCRLSTFLHPNHYHLYSIKHSLIQLYGRQSNYMSEEILDKKIKMCKDLIFITKTLDPGNARLSLYSAVLHHELHSALILKSKKANKDGSLKTLDEIRPLIDEGKLSIETALSSLKDDVGETSGKKLYEVIEKSKLDFVNYCKSKNINI</sequence>
<dbReference type="PANTHER" id="PTHR46455">
    <property type="entry name" value="SET AND MYND DOMAIN CONTAINING, ARTHROPOD-SPECIFIC, MEMBER 4, ISOFORM A"/>
    <property type="match status" value="1"/>
</dbReference>
<reference evidence="2" key="1">
    <citation type="submission" date="2021-09" db="EMBL/GenBank/DDBJ databases">
        <authorList>
            <person name="Martin H S."/>
        </authorList>
    </citation>
    <scope>NUCLEOTIDE SEQUENCE</scope>
</reference>
<dbReference type="InterPro" id="IPR046341">
    <property type="entry name" value="SET_dom_sf"/>
</dbReference>
<dbReference type="GO" id="GO:0008170">
    <property type="term" value="F:N-methyltransferase activity"/>
    <property type="evidence" value="ECO:0007669"/>
    <property type="project" value="UniProtKB-ARBA"/>
</dbReference>
<keyword evidence="3" id="KW-1185">Reference proteome</keyword>
<organism evidence="2 3">
    <name type="scientific">Danaus chrysippus</name>
    <name type="common">African queen</name>
    <dbReference type="NCBI Taxonomy" id="151541"/>
    <lineage>
        <taxon>Eukaryota</taxon>
        <taxon>Metazoa</taxon>
        <taxon>Ecdysozoa</taxon>
        <taxon>Arthropoda</taxon>
        <taxon>Hexapoda</taxon>
        <taxon>Insecta</taxon>
        <taxon>Pterygota</taxon>
        <taxon>Neoptera</taxon>
        <taxon>Endopterygota</taxon>
        <taxon>Lepidoptera</taxon>
        <taxon>Glossata</taxon>
        <taxon>Ditrysia</taxon>
        <taxon>Papilionoidea</taxon>
        <taxon>Nymphalidae</taxon>
        <taxon>Danainae</taxon>
        <taxon>Danaini</taxon>
        <taxon>Danaina</taxon>
        <taxon>Danaus</taxon>
        <taxon>Anosia</taxon>
    </lineage>
</organism>
<name>A0A8J2W239_9NEOP</name>
<feature type="domain" description="SET" evidence="1">
    <location>
        <begin position="39"/>
        <end position="301"/>
    </location>
</feature>
<dbReference type="SUPFAM" id="SSF82199">
    <property type="entry name" value="SET domain"/>
    <property type="match status" value="1"/>
</dbReference>
<dbReference type="PROSITE" id="PS50280">
    <property type="entry name" value="SET"/>
    <property type="match status" value="1"/>
</dbReference>
<dbReference type="AlphaFoldDB" id="A0A8J2W239"/>
<dbReference type="CDD" id="cd20071">
    <property type="entry name" value="SET_SMYD"/>
    <property type="match status" value="1"/>
</dbReference>
<dbReference type="EMBL" id="CAKASE010000051">
    <property type="protein sequence ID" value="CAG9564519.1"/>
    <property type="molecule type" value="Genomic_DNA"/>
</dbReference>
<dbReference type="Gene3D" id="2.170.270.10">
    <property type="entry name" value="SET domain"/>
    <property type="match status" value="1"/>
</dbReference>
<dbReference type="OrthoDB" id="3174329at2759"/>
<evidence type="ECO:0000259" key="1">
    <source>
        <dbReference type="PROSITE" id="PS50280"/>
    </source>
</evidence>